<dbReference type="EMBL" id="MFMZ01000021">
    <property type="protein sequence ID" value="OGG91151.1"/>
    <property type="molecule type" value="Genomic_DNA"/>
</dbReference>
<keyword evidence="1" id="KW-0812">Transmembrane</keyword>
<keyword evidence="1" id="KW-1133">Transmembrane helix</keyword>
<dbReference type="Proteomes" id="UP000177998">
    <property type="component" value="Unassembled WGS sequence"/>
</dbReference>
<name>A0A1F6FZ87_9BACT</name>
<proteinExistence type="predicted"/>
<evidence type="ECO:0008006" key="4">
    <source>
        <dbReference type="Google" id="ProtNLM"/>
    </source>
</evidence>
<evidence type="ECO:0000256" key="1">
    <source>
        <dbReference type="SAM" id="Phobius"/>
    </source>
</evidence>
<reference evidence="2 3" key="1">
    <citation type="journal article" date="2016" name="Nat. Commun.">
        <title>Thousands of microbial genomes shed light on interconnected biogeochemical processes in an aquifer system.</title>
        <authorList>
            <person name="Anantharaman K."/>
            <person name="Brown C.T."/>
            <person name="Hug L.A."/>
            <person name="Sharon I."/>
            <person name="Castelle C.J."/>
            <person name="Probst A.J."/>
            <person name="Thomas B.C."/>
            <person name="Singh A."/>
            <person name="Wilkins M.J."/>
            <person name="Karaoz U."/>
            <person name="Brodie E.L."/>
            <person name="Williams K.H."/>
            <person name="Hubbard S.S."/>
            <person name="Banfield J.F."/>
        </authorList>
    </citation>
    <scope>NUCLEOTIDE SEQUENCE [LARGE SCALE GENOMIC DNA]</scope>
</reference>
<feature type="transmembrane region" description="Helical" evidence="1">
    <location>
        <begin position="12"/>
        <end position="35"/>
    </location>
</feature>
<organism evidence="2 3">
    <name type="scientific">Candidatus Kuenenbacteria bacterium RIFCSPLOWO2_02_FULL_42_16</name>
    <dbReference type="NCBI Taxonomy" id="1798564"/>
    <lineage>
        <taxon>Bacteria</taxon>
        <taxon>Candidatus Kueneniibacteriota</taxon>
    </lineage>
</organism>
<comment type="caution">
    <text evidence="2">The sequence shown here is derived from an EMBL/GenBank/DDBJ whole genome shotgun (WGS) entry which is preliminary data.</text>
</comment>
<protein>
    <recommendedName>
        <fullName evidence="4">PEGA domain-containing protein</fullName>
    </recommendedName>
</protein>
<evidence type="ECO:0000313" key="3">
    <source>
        <dbReference type="Proteomes" id="UP000177998"/>
    </source>
</evidence>
<keyword evidence="1" id="KW-0472">Membrane</keyword>
<dbReference type="AlphaFoldDB" id="A0A1F6FZ87"/>
<accession>A0A1F6FZ87</accession>
<evidence type="ECO:0000313" key="2">
    <source>
        <dbReference type="EMBL" id="OGG91151.1"/>
    </source>
</evidence>
<dbReference type="STRING" id="1798564.A3H55_01935"/>
<gene>
    <name evidence="2" type="ORF">A3H55_01935</name>
</gene>
<sequence>MELYCSKKEKGGSLLEVIFTIAILAAAVFSLYGLFNISLKMVWETKARVGATQLANEKLEIARNLSYSAVGTVGGVVGGFIPENETMELNGIEYNVYTNVVYIDDPFDGTWNSDPVDPLTNDYKRLLVRVSWDSALSSLPVDFYTDIAAKNGEEIIGGGTLAIVVFDAGGLPVDLAEVHIYNNQVSPAVDMHTFTNAQGQLVLPGTKAAEDSYQITVTKAGYSTDKTYDANETLPSPSKPHLTIWEGRSTTDSYLIDKLSTLSVHVQDINGISLGDLTIHVRGDKKIGTDGEGNFIYKFDQDKTTNIDGNIVLFNIEWGTYTITIAETSGYNISETNPAQPIFLGPNITEMITVILEPLAEHSLLTMVKTAEASPIAGATAHVTNTVGYDATLITGSAGQTFFTPLAFATTTVTVTCDGYLDYENEFIVNGYTTEPVVLVSE</sequence>